<evidence type="ECO:0000313" key="1">
    <source>
        <dbReference type="EMBL" id="CAI8055194.1"/>
    </source>
</evidence>
<protein>
    <submittedName>
        <fullName evidence="1">Uncharacterized protein</fullName>
    </submittedName>
</protein>
<accession>A0AA35XF76</accession>
<dbReference type="AlphaFoldDB" id="A0AA35XF76"/>
<name>A0AA35XF76_GEOBA</name>
<reference evidence="1" key="1">
    <citation type="submission" date="2023-03" db="EMBL/GenBank/DDBJ databases">
        <authorList>
            <person name="Steffen K."/>
            <person name="Cardenas P."/>
        </authorList>
    </citation>
    <scope>NUCLEOTIDE SEQUENCE</scope>
</reference>
<comment type="caution">
    <text evidence="1">The sequence shown here is derived from an EMBL/GenBank/DDBJ whole genome shotgun (WGS) entry which is preliminary data.</text>
</comment>
<keyword evidence="2" id="KW-1185">Reference proteome</keyword>
<gene>
    <name evidence="1" type="ORF">GBAR_LOCUS30136</name>
</gene>
<dbReference type="EMBL" id="CASHTH010004259">
    <property type="protein sequence ID" value="CAI8055194.1"/>
    <property type="molecule type" value="Genomic_DNA"/>
</dbReference>
<organism evidence="1 2">
    <name type="scientific">Geodia barretti</name>
    <name type="common">Barrett's horny sponge</name>
    <dbReference type="NCBI Taxonomy" id="519541"/>
    <lineage>
        <taxon>Eukaryota</taxon>
        <taxon>Metazoa</taxon>
        <taxon>Porifera</taxon>
        <taxon>Demospongiae</taxon>
        <taxon>Heteroscleromorpha</taxon>
        <taxon>Tetractinellida</taxon>
        <taxon>Astrophorina</taxon>
        <taxon>Geodiidae</taxon>
        <taxon>Geodia</taxon>
    </lineage>
</organism>
<dbReference type="Proteomes" id="UP001174909">
    <property type="component" value="Unassembled WGS sequence"/>
</dbReference>
<sequence length="33" mass="3674">MFVKCACSCLVDKCFQIAIIMKSGRGPTYYSIP</sequence>
<evidence type="ECO:0000313" key="2">
    <source>
        <dbReference type="Proteomes" id="UP001174909"/>
    </source>
</evidence>
<proteinExistence type="predicted"/>